<evidence type="ECO:0000256" key="4">
    <source>
        <dbReference type="ARBA" id="ARBA00040194"/>
    </source>
</evidence>
<name>A0ABS9MTD9_9BURK</name>
<sequence length="129" mass="14677">MPLLHICAYPGCQAAIPVEEKFCAKHKEKGKSLAAEREARRKRFKGTAAQRGYGSKWQRLRAQFLKSHPLCEECKRQGRLTKATDVDHIIPHHGDPKLMWDQSNWQALCHECHSRKTAKENGGFGNSVL</sequence>
<dbReference type="CDD" id="cd00085">
    <property type="entry name" value="HNHc"/>
    <property type="match status" value="1"/>
</dbReference>
<keyword evidence="2" id="KW-0378">Hydrolase</keyword>
<evidence type="ECO:0000313" key="6">
    <source>
        <dbReference type="EMBL" id="MCG5031887.1"/>
    </source>
</evidence>
<dbReference type="PANTHER" id="PTHR41286">
    <property type="entry name" value="HNH NUCLEASE YAJD-RELATED"/>
    <property type="match status" value="1"/>
</dbReference>
<dbReference type="Proteomes" id="UP001297600">
    <property type="component" value="Unassembled WGS sequence"/>
</dbReference>
<protein>
    <recommendedName>
        <fullName evidence="4">Putative HNH nuclease YajD</fullName>
    </recommendedName>
</protein>
<dbReference type="InterPro" id="IPR003615">
    <property type="entry name" value="HNH_nuc"/>
</dbReference>
<comment type="similarity">
    <text evidence="3">Belongs to the HNH nuclease family.</text>
</comment>
<dbReference type="Gene3D" id="1.10.30.50">
    <property type="match status" value="1"/>
</dbReference>
<proteinExistence type="inferred from homology"/>
<gene>
    <name evidence="6" type="ORF">MAF45_10615</name>
</gene>
<keyword evidence="1" id="KW-0540">Nuclease</keyword>
<dbReference type="GO" id="GO:0004519">
    <property type="term" value="F:endonuclease activity"/>
    <property type="evidence" value="ECO:0007669"/>
    <property type="project" value="UniProtKB-KW"/>
</dbReference>
<feature type="domain" description="HNH nuclease" evidence="5">
    <location>
        <begin position="59"/>
        <end position="114"/>
    </location>
</feature>
<keyword evidence="7" id="KW-1185">Reference proteome</keyword>
<evidence type="ECO:0000313" key="7">
    <source>
        <dbReference type="Proteomes" id="UP001297600"/>
    </source>
</evidence>
<evidence type="ECO:0000256" key="1">
    <source>
        <dbReference type="ARBA" id="ARBA00022722"/>
    </source>
</evidence>
<evidence type="ECO:0000256" key="2">
    <source>
        <dbReference type="ARBA" id="ARBA00022801"/>
    </source>
</evidence>
<accession>A0ABS9MTD9</accession>
<dbReference type="PANTHER" id="PTHR41286:SF1">
    <property type="entry name" value="HNH NUCLEASE YAJD-RELATED"/>
    <property type="match status" value="1"/>
</dbReference>
<organism evidence="6 7">
    <name type="scientific">Mesosutterella porci</name>
    <dbReference type="NCBI Taxonomy" id="2915351"/>
    <lineage>
        <taxon>Bacteria</taxon>
        <taxon>Pseudomonadati</taxon>
        <taxon>Pseudomonadota</taxon>
        <taxon>Betaproteobacteria</taxon>
        <taxon>Burkholderiales</taxon>
        <taxon>Sutterellaceae</taxon>
        <taxon>Mesosutterella</taxon>
    </lineage>
</organism>
<reference evidence="6 7" key="1">
    <citation type="submission" date="2022-02" db="EMBL/GenBank/DDBJ databases">
        <title>Mesosutterella porci, a novel member of the family Sutterellaceae from pig feces.</title>
        <authorList>
            <person name="Wylensek D."/>
            <person name="Clavel T."/>
        </authorList>
    </citation>
    <scope>NUCLEOTIDE SEQUENCE [LARGE SCALE GENOMIC DNA]</scope>
    <source>
        <strain evidence="7">oilRF-744-wt-GAM-9</strain>
    </source>
</reference>
<keyword evidence="6" id="KW-0255">Endonuclease</keyword>
<dbReference type="Pfam" id="PF01844">
    <property type="entry name" value="HNH"/>
    <property type="match status" value="1"/>
</dbReference>
<dbReference type="InterPro" id="IPR002711">
    <property type="entry name" value="HNH"/>
</dbReference>
<dbReference type="EMBL" id="JAKNCT010000015">
    <property type="protein sequence ID" value="MCG5031887.1"/>
    <property type="molecule type" value="Genomic_DNA"/>
</dbReference>
<comment type="caution">
    <text evidence="6">The sequence shown here is derived from an EMBL/GenBank/DDBJ whole genome shotgun (WGS) entry which is preliminary data.</text>
</comment>
<dbReference type="SMART" id="SM00507">
    <property type="entry name" value="HNHc"/>
    <property type="match status" value="1"/>
</dbReference>
<evidence type="ECO:0000259" key="5">
    <source>
        <dbReference type="SMART" id="SM00507"/>
    </source>
</evidence>
<evidence type="ECO:0000256" key="3">
    <source>
        <dbReference type="ARBA" id="ARBA00038412"/>
    </source>
</evidence>
<dbReference type="RefSeq" id="WP_237980515.1">
    <property type="nucleotide sequence ID" value="NZ_JAKNCT010000015.1"/>
</dbReference>